<feature type="region of interest" description="Disordered" evidence="2">
    <location>
        <begin position="151"/>
        <end position="212"/>
    </location>
</feature>
<dbReference type="GO" id="GO:0000981">
    <property type="term" value="F:DNA-binding transcription factor activity, RNA polymerase II-specific"/>
    <property type="evidence" value="ECO:0007669"/>
    <property type="project" value="InterPro"/>
</dbReference>
<dbReference type="Gene3D" id="4.10.240.10">
    <property type="entry name" value="Zn(2)-C6 fungal-type DNA-binding domain"/>
    <property type="match status" value="1"/>
</dbReference>
<dbReference type="GO" id="GO:0008270">
    <property type="term" value="F:zinc ion binding"/>
    <property type="evidence" value="ECO:0007669"/>
    <property type="project" value="InterPro"/>
</dbReference>
<accession>A0A6A6HX59</accession>
<dbReference type="Proteomes" id="UP000800094">
    <property type="component" value="Unassembled WGS sequence"/>
</dbReference>
<feature type="compositionally biased region" description="Low complexity" evidence="2">
    <location>
        <begin position="173"/>
        <end position="187"/>
    </location>
</feature>
<dbReference type="PANTHER" id="PTHR47655:SF3">
    <property type="entry name" value="ZN(II)2CYS6 TRANSCRIPTION FACTOR (EUROFUNG)"/>
    <property type="match status" value="1"/>
</dbReference>
<dbReference type="CDD" id="cd00067">
    <property type="entry name" value="GAL4"/>
    <property type="match status" value="1"/>
</dbReference>
<evidence type="ECO:0000256" key="2">
    <source>
        <dbReference type="SAM" id="MobiDB-lite"/>
    </source>
</evidence>
<dbReference type="SUPFAM" id="SSF57701">
    <property type="entry name" value="Zn2/Cys6 DNA-binding domain"/>
    <property type="match status" value="1"/>
</dbReference>
<dbReference type="OrthoDB" id="4151048at2759"/>
<dbReference type="PANTHER" id="PTHR47655">
    <property type="entry name" value="QUINIC ACID UTILIZATION ACTIVATOR"/>
    <property type="match status" value="1"/>
</dbReference>
<dbReference type="InterPro" id="IPR052783">
    <property type="entry name" value="Metabolic/Drug-Res_Regulator"/>
</dbReference>
<name>A0A6A6HX59_9PLEO</name>
<keyword evidence="1" id="KW-0539">Nucleus</keyword>
<feature type="domain" description="Zn(2)-C6 fungal-type" evidence="3">
    <location>
        <begin position="18"/>
        <end position="67"/>
    </location>
</feature>
<dbReference type="GeneID" id="54577663"/>
<keyword evidence="5" id="KW-1185">Reference proteome</keyword>
<dbReference type="InterPro" id="IPR036864">
    <property type="entry name" value="Zn2-C6_fun-type_DNA-bd_sf"/>
</dbReference>
<dbReference type="SMART" id="SM00066">
    <property type="entry name" value="GAL4"/>
    <property type="match status" value="1"/>
</dbReference>
<dbReference type="RefSeq" id="XP_033677177.1">
    <property type="nucleotide sequence ID" value="XM_033824333.1"/>
</dbReference>
<proteinExistence type="predicted"/>
<dbReference type="AlphaFoldDB" id="A0A6A6HX59"/>
<organism evidence="4 5">
    <name type="scientific">Trematosphaeria pertusa</name>
    <dbReference type="NCBI Taxonomy" id="390896"/>
    <lineage>
        <taxon>Eukaryota</taxon>
        <taxon>Fungi</taxon>
        <taxon>Dikarya</taxon>
        <taxon>Ascomycota</taxon>
        <taxon>Pezizomycotina</taxon>
        <taxon>Dothideomycetes</taxon>
        <taxon>Pleosporomycetidae</taxon>
        <taxon>Pleosporales</taxon>
        <taxon>Massarineae</taxon>
        <taxon>Trematosphaeriaceae</taxon>
        <taxon>Trematosphaeria</taxon>
    </lineage>
</organism>
<dbReference type="Pfam" id="PF00172">
    <property type="entry name" value="Zn_clus"/>
    <property type="match status" value="1"/>
</dbReference>
<evidence type="ECO:0000259" key="3">
    <source>
        <dbReference type="SMART" id="SM00066"/>
    </source>
</evidence>
<dbReference type="InterPro" id="IPR001138">
    <property type="entry name" value="Zn2Cys6_DnaBD"/>
</dbReference>
<evidence type="ECO:0000313" key="4">
    <source>
        <dbReference type="EMBL" id="KAF2242173.1"/>
    </source>
</evidence>
<evidence type="ECO:0000256" key="1">
    <source>
        <dbReference type="ARBA" id="ARBA00023242"/>
    </source>
</evidence>
<reference evidence="4" key="1">
    <citation type="journal article" date="2020" name="Stud. Mycol.">
        <title>101 Dothideomycetes genomes: a test case for predicting lifestyles and emergence of pathogens.</title>
        <authorList>
            <person name="Haridas S."/>
            <person name="Albert R."/>
            <person name="Binder M."/>
            <person name="Bloem J."/>
            <person name="Labutti K."/>
            <person name="Salamov A."/>
            <person name="Andreopoulos B."/>
            <person name="Baker S."/>
            <person name="Barry K."/>
            <person name="Bills G."/>
            <person name="Bluhm B."/>
            <person name="Cannon C."/>
            <person name="Castanera R."/>
            <person name="Culley D."/>
            <person name="Daum C."/>
            <person name="Ezra D."/>
            <person name="Gonzalez J."/>
            <person name="Henrissat B."/>
            <person name="Kuo A."/>
            <person name="Liang C."/>
            <person name="Lipzen A."/>
            <person name="Lutzoni F."/>
            <person name="Magnuson J."/>
            <person name="Mondo S."/>
            <person name="Nolan M."/>
            <person name="Ohm R."/>
            <person name="Pangilinan J."/>
            <person name="Park H.-J."/>
            <person name="Ramirez L."/>
            <person name="Alfaro M."/>
            <person name="Sun H."/>
            <person name="Tritt A."/>
            <person name="Yoshinaga Y."/>
            <person name="Zwiers L.-H."/>
            <person name="Turgeon B."/>
            <person name="Goodwin S."/>
            <person name="Spatafora J."/>
            <person name="Crous P."/>
            <person name="Grigoriev I."/>
        </authorList>
    </citation>
    <scope>NUCLEOTIDE SEQUENCE</scope>
    <source>
        <strain evidence="4">CBS 122368</strain>
    </source>
</reference>
<evidence type="ECO:0000313" key="5">
    <source>
        <dbReference type="Proteomes" id="UP000800094"/>
    </source>
</evidence>
<dbReference type="EMBL" id="ML987209">
    <property type="protein sequence ID" value="KAF2242173.1"/>
    <property type="molecule type" value="Genomic_DNA"/>
</dbReference>
<gene>
    <name evidence="4" type="ORF">BU26DRAFT_439216</name>
</gene>
<sequence>MSSQRASSMEASQDNIRKRVCKACDRCRLKKSKAGLMHACDGASPCSRCKADNAICVFGERKKSQDKVYPKGYVEMLEQQQSQLVAGLRELYSRLQKGESWPGAPLREVAGGHPLTHDILERLDLLHSSSDGSRNYEGFEEDCNRMQQKLLERGAPYTRRRGSVSSDSEHGHTSSGSSYGGTPTTKSMPFVDPFTRHDAPPTPPMNSPFPRQSQIVSPVKQEAPMVSSTFMNTAALDPTSLSRSNWQPESMMLDEPLDFGKPMYAFDSYGNFDQNAMMLDPIVVNDPVMPTWNSANDLDFSSFIHNQVGA</sequence>
<protein>
    <recommendedName>
        <fullName evidence="3">Zn(2)-C6 fungal-type domain-containing protein</fullName>
    </recommendedName>
</protein>